<evidence type="ECO:0000256" key="1">
    <source>
        <dbReference type="SAM" id="Phobius"/>
    </source>
</evidence>
<sequence>MQTRKEHIEAIWNKMLSNEATPEELDRLLKEIDSSGDTPEEWHFIAAGFASENEDQPGFTAMDADQKQQLLQQWQRAAGSASTTEANKPRAINWRRWMQVAAVIAILTTSIVLLRQQRSKTASSDQSHIASVPAINPGKNGAILTLANGQELVLDSAGNGVIATENGANIVLEDGFLEYKATGNSSSTTEYNTMYTPRGRQFRITLPDGTQVWLNSASTIRFPTAFSPKERRVSINGEAYFEVAPNAHSPFLIDIAGKAGIEVLGTSFNINAYDNGKALQATLVEGSIRIVAGQERAQSSQKGIIIKPGQQAVIGNASSTSGASGITIINNADIDKIVAWKNGLFNFHGLGLAEAMQQLERWYDIEVIYENGIPEIPFDGEISRNVSLEKLLKMLADADLTFRIEKNRKLIITK</sequence>
<dbReference type="OrthoDB" id="646755at2"/>
<protein>
    <submittedName>
        <fullName evidence="4">DUF4974 domain-containing protein</fullName>
    </submittedName>
</protein>
<keyword evidence="5" id="KW-1185">Reference proteome</keyword>
<dbReference type="InterPro" id="IPR006860">
    <property type="entry name" value="FecR"/>
</dbReference>
<dbReference type="PANTHER" id="PTHR30273:SF2">
    <property type="entry name" value="PROTEIN FECR"/>
    <property type="match status" value="1"/>
</dbReference>
<dbReference type="Pfam" id="PF16344">
    <property type="entry name" value="FecR_C"/>
    <property type="match status" value="1"/>
</dbReference>
<dbReference type="EMBL" id="SDHZ01000001">
    <property type="protein sequence ID" value="RXK87066.1"/>
    <property type="molecule type" value="Genomic_DNA"/>
</dbReference>
<evidence type="ECO:0000313" key="5">
    <source>
        <dbReference type="Proteomes" id="UP000290545"/>
    </source>
</evidence>
<evidence type="ECO:0000259" key="2">
    <source>
        <dbReference type="Pfam" id="PF04773"/>
    </source>
</evidence>
<accession>A0A4V1MAU2</accession>
<feature type="domain" description="Protein FecR C-terminal" evidence="3">
    <location>
        <begin position="345"/>
        <end position="408"/>
    </location>
</feature>
<dbReference type="InterPro" id="IPR032508">
    <property type="entry name" value="FecR_C"/>
</dbReference>
<dbReference type="Gene3D" id="3.55.50.30">
    <property type="match status" value="1"/>
</dbReference>
<evidence type="ECO:0000259" key="3">
    <source>
        <dbReference type="Pfam" id="PF16344"/>
    </source>
</evidence>
<evidence type="ECO:0000313" key="4">
    <source>
        <dbReference type="EMBL" id="RXK87066.1"/>
    </source>
</evidence>
<organism evidence="4 5">
    <name type="scientific">Filimonas effusa</name>
    <dbReference type="NCBI Taxonomy" id="2508721"/>
    <lineage>
        <taxon>Bacteria</taxon>
        <taxon>Pseudomonadati</taxon>
        <taxon>Bacteroidota</taxon>
        <taxon>Chitinophagia</taxon>
        <taxon>Chitinophagales</taxon>
        <taxon>Chitinophagaceae</taxon>
        <taxon>Filimonas</taxon>
    </lineage>
</organism>
<dbReference type="PANTHER" id="PTHR30273">
    <property type="entry name" value="PERIPLASMIC SIGNAL SENSOR AND SIGMA FACTOR ACTIVATOR FECR-RELATED"/>
    <property type="match status" value="1"/>
</dbReference>
<dbReference type="RefSeq" id="WP_129002816.1">
    <property type="nucleotide sequence ID" value="NZ_SDHZ01000001.1"/>
</dbReference>
<keyword evidence="1" id="KW-0472">Membrane</keyword>
<dbReference type="AlphaFoldDB" id="A0A4V1MAU2"/>
<proteinExistence type="predicted"/>
<dbReference type="Pfam" id="PF04773">
    <property type="entry name" value="FecR"/>
    <property type="match status" value="1"/>
</dbReference>
<name>A0A4V1MAU2_9BACT</name>
<keyword evidence="1" id="KW-0812">Transmembrane</keyword>
<comment type="caution">
    <text evidence="4">The sequence shown here is derived from an EMBL/GenBank/DDBJ whole genome shotgun (WGS) entry which is preliminary data.</text>
</comment>
<feature type="domain" description="FecR protein" evidence="2">
    <location>
        <begin position="193"/>
        <end position="289"/>
    </location>
</feature>
<keyword evidence="1" id="KW-1133">Transmembrane helix</keyword>
<dbReference type="GO" id="GO:0016989">
    <property type="term" value="F:sigma factor antagonist activity"/>
    <property type="evidence" value="ECO:0007669"/>
    <property type="project" value="TreeGrafter"/>
</dbReference>
<reference evidence="4 5" key="1">
    <citation type="submission" date="2019-01" db="EMBL/GenBank/DDBJ databases">
        <title>Filimonas sp. strain TTM-71.</title>
        <authorList>
            <person name="Chen W.-M."/>
        </authorList>
    </citation>
    <scope>NUCLEOTIDE SEQUENCE [LARGE SCALE GENOMIC DNA]</scope>
    <source>
        <strain evidence="4 5">TTM-71</strain>
    </source>
</reference>
<feature type="transmembrane region" description="Helical" evidence="1">
    <location>
        <begin position="97"/>
        <end position="114"/>
    </location>
</feature>
<gene>
    <name evidence="4" type="ORF">ESB13_09855</name>
</gene>
<dbReference type="InterPro" id="IPR012373">
    <property type="entry name" value="Ferrdict_sens_TM"/>
</dbReference>
<dbReference type="Gene3D" id="2.60.120.1440">
    <property type="match status" value="1"/>
</dbReference>
<dbReference type="Proteomes" id="UP000290545">
    <property type="component" value="Unassembled WGS sequence"/>
</dbReference>